<evidence type="ECO:0000313" key="2">
    <source>
        <dbReference type="RefSeq" id="XP_065647579.1"/>
    </source>
</evidence>
<accession>A0ABM4BF28</accession>
<evidence type="ECO:0000313" key="1">
    <source>
        <dbReference type="Proteomes" id="UP001652625"/>
    </source>
</evidence>
<sequence>MLSLSFLVCFFQKDSSQRIPYIHRFVLFPSDLLNMALLHQPWKILRVSSRFFYQSSPIFKDENQENTFKLQENSAEYNGDGEKIKANNCDSKEIPINVESARAKIFADSTERVIGVKLES</sequence>
<reference evidence="1" key="1">
    <citation type="submission" date="2025-05" db="UniProtKB">
        <authorList>
            <consortium name="RefSeq"/>
        </authorList>
    </citation>
    <scope>NUCLEOTIDE SEQUENCE [LARGE SCALE GENOMIC DNA]</scope>
</reference>
<keyword evidence="1" id="KW-1185">Reference proteome</keyword>
<dbReference type="RefSeq" id="XP_065647579.1">
    <property type="nucleotide sequence ID" value="XM_065791507.1"/>
</dbReference>
<name>A0ABM4BF28_HYDVU</name>
<protein>
    <submittedName>
        <fullName evidence="2">Uncharacterized protein LOC124812471 isoform X2</fullName>
    </submittedName>
</protein>
<reference evidence="2" key="2">
    <citation type="submission" date="2025-08" db="UniProtKB">
        <authorList>
            <consortium name="RefSeq"/>
        </authorList>
    </citation>
    <scope>IDENTIFICATION</scope>
</reference>
<dbReference type="Proteomes" id="UP001652625">
    <property type="component" value="Chromosome 02"/>
</dbReference>
<gene>
    <name evidence="2" type="primary">LOC124812471</name>
</gene>
<organism evidence="1 2">
    <name type="scientific">Hydra vulgaris</name>
    <name type="common">Hydra</name>
    <name type="synonym">Hydra attenuata</name>
    <dbReference type="NCBI Taxonomy" id="6087"/>
    <lineage>
        <taxon>Eukaryota</taxon>
        <taxon>Metazoa</taxon>
        <taxon>Cnidaria</taxon>
        <taxon>Hydrozoa</taxon>
        <taxon>Hydroidolina</taxon>
        <taxon>Anthoathecata</taxon>
        <taxon>Aplanulata</taxon>
        <taxon>Hydridae</taxon>
        <taxon>Hydra</taxon>
    </lineage>
</organism>
<proteinExistence type="predicted"/>
<dbReference type="GeneID" id="124812471"/>